<dbReference type="InterPro" id="IPR000070">
    <property type="entry name" value="Pectinesterase_cat"/>
</dbReference>
<dbReference type="Gene3D" id="3.40.50.1820">
    <property type="entry name" value="alpha/beta hydrolase"/>
    <property type="match status" value="1"/>
</dbReference>
<organism evidence="9 10">
    <name type="scientific">Dyadobacter endophyticus</name>
    <dbReference type="NCBI Taxonomy" id="1749036"/>
    <lineage>
        <taxon>Bacteria</taxon>
        <taxon>Pseudomonadati</taxon>
        <taxon>Bacteroidota</taxon>
        <taxon>Cytophagia</taxon>
        <taxon>Cytophagales</taxon>
        <taxon>Spirosomataceae</taxon>
        <taxon>Dyadobacter</taxon>
    </lineage>
</organism>
<dbReference type="EC" id="3.1.1.11" evidence="6"/>
<dbReference type="PANTHER" id="PTHR31321">
    <property type="entry name" value="ACYL-COA THIOESTER HYDROLASE YBHC-RELATED"/>
    <property type="match status" value="1"/>
</dbReference>
<name>A0ABQ1YFZ2_9BACT</name>
<evidence type="ECO:0000313" key="10">
    <source>
        <dbReference type="Proteomes" id="UP000600214"/>
    </source>
</evidence>
<dbReference type="EMBL" id="BMIA01000001">
    <property type="protein sequence ID" value="GGH24315.1"/>
    <property type="molecule type" value="Genomic_DNA"/>
</dbReference>
<comment type="caution">
    <text evidence="9">The sequence shown here is derived from an EMBL/GenBank/DDBJ whole genome shotgun (WGS) entry which is preliminary data.</text>
</comment>
<evidence type="ECO:0000313" key="9">
    <source>
        <dbReference type="EMBL" id="GGH24315.1"/>
    </source>
</evidence>
<comment type="similarity">
    <text evidence="2">Belongs to the 'GDXG' lipolytic enzyme family.</text>
</comment>
<feature type="domain" description="Pectinesterase catalytic" evidence="7">
    <location>
        <begin position="29"/>
        <end position="323"/>
    </location>
</feature>
<keyword evidence="6" id="KW-0732">Signal</keyword>
<dbReference type="InterPro" id="IPR033131">
    <property type="entry name" value="Pectinesterase_Asp_AS"/>
</dbReference>
<keyword evidence="4 6" id="KW-0063">Aspartyl esterase</keyword>
<evidence type="ECO:0000256" key="6">
    <source>
        <dbReference type="RuleBase" id="RU000589"/>
    </source>
</evidence>
<feature type="signal peptide" evidence="6">
    <location>
        <begin position="1"/>
        <end position="20"/>
    </location>
</feature>
<evidence type="ECO:0000256" key="4">
    <source>
        <dbReference type="ARBA" id="ARBA00023085"/>
    </source>
</evidence>
<comment type="pathway">
    <text evidence="6">Glycan metabolism; pectin degradation; 2-dehydro-3-deoxy-D-gluconate from pectin: step 1/5.</text>
</comment>
<feature type="domain" description="BD-FAE-like" evidence="8">
    <location>
        <begin position="389"/>
        <end position="580"/>
    </location>
</feature>
<evidence type="ECO:0000256" key="1">
    <source>
        <dbReference type="ARBA" id="ARBA00008891"/>
    </source>
</evidence>
<gene>
    <name evidence="9" type="ORF">GCM10007423_07660</name>
</gene>
<evidence type="ECO:0000256" key="2">
    <source>
        <dbReference type="ARBA" id="ARBA00010515"/>
    </source>
</evidence>
<dbReference type="RefSeq" id="WP_188928818.1">
    <property type="nucleotide sequence ID" value="NZ_BMIA01000001.1"/>
</dbReference>
<dbReference type="InterPro" id="IPR049492">
    <property type="entry name" value="BD-FAE-like_dom"/>
</dbReference>
<protein>
    <recommendedName>
        <fullName evidence="6">Pectinesterase</fullName>
        <ecNumber evidence="6">3.1.1.11</ecNumber>
    </recommendedName>
</protein>
<accession>A0ABQ1YFZ2</accession>
<evidence type="ECO:0000256" key="3">
    <source>
        <dbReference type="ARBA" id="ARBA00022801"/>
    </source>
</evidence>
<dbReference type="InterPro" id="IPR012334">
    <property type="entry name" value="Pectin_lyas_fold"/>
</dbReference>
<sequence length="641" mass="71235">MSKKIGLLLAWLLLHLHVYAQVQAVEQQFTVAQDGSGDFRTIQEAVNAVRDHSQVRATINVKSGTYREKLVIPAWKKNITLIGESAEHTVISNNDYSGKDFPNRDFTGNAKFSTYTSYTVLVQANDCTLQNLTIENTAGRVGQAVALATEGDRIEVYNCRILGNQDTLYTSKDGRNFYKDCLITGTTDFIFGEATAVFQNCTIRSLTNSYITAASTTREQAYGYVFFNCKLTANDEATKVYLGRPWRPFAKTVFIDTEMGSHIVKEGWDPWKGDNMFPEKEKTVFYAEYNSTGPGANADARAAWSIQLTARHREKYTLENILSGWVPGKKLRLQPSGIPDTSFSVKGSYRHEITRHPNVRMADSTLPASIQVIRNVLYRTTPDGKKLLLDIYRPKRKGKTPQPAVLMVHGGGWRSGDRTHNNTLARKLAAKGYVCITADYRLSTHALYPAAVHDLKAAVRWIRSTAPGIDTARIAILGFSAGGELAAFVGATNGDPKFEGIDREQDASSAVQAVIDIDGTLAFIHPESGEGDDSKSISAATYWFGYPKAERPDLWNEASPLTHVSARTPPFLFINSSVDRMHAGREDFIKKLNTFGTYSEVRTFADAPHTFMFFDPWFEPTLATIHGFLDRVFGQAATAHR</sequence>
<proteinExistence type="inferred from homology"/>
<dbReference type="Pfam" id="PF01095">
    <property type="entry name" value="Pectinesterase"/>
    <property type="match status" value="1"/>
</dbReference>
<evidence type="ECO:0000259" key="8">
    <source>
        <dbReference type="Pfam" id="PF20434"/>
    </source>
</evidence>
<dbReference type="Proteomes" id="UP000600214">
    <property type="component" value="Unassembled WGS sequence"/>
</dbReference>
<comment type="similarity">
    <text evidence="1">Belongs to the pectinesterase family.</text>
</comment>
<evidence type="ECO:0000256" key="5">
    <source>
        <dbReference type="PROSITE-ProRule" id="PRU10040"/>
    </source>
</evidence>
<dbReference type="PROSITE" id="PS00503">
    <property type="entry name" value="PECTINESTERASE_2"/>
    <property type="match status" value="1"/>
</dbReference>
<dbReference type="PROSITE" id="PS01173">
    <property type="entry name" value="LIPASE_GDXG_HIS"/>
    <property type="match status" value="1"/>
</dbReference>
<feature type="active site" evidence="5">
    <location>
        <position position="188"/>
    </location>
</feature>
<reference evidence="10" key="1">
    <citation type="journal article" date="2019" name="Int. J. Syst. Evol. Microbiol.">
        <title>The Global Catalogue of Microorganisms (GCM) 10K type strain sequencing project: providing services to taxonomists for standard genome sequencing and annotation.</title>
        <authorList>
            <consortium name="The Broad Institute Genomics Platform"/>
            <consortium name="The Broad Institute Genome Sequencing Center for Infectious Disease"/>
            <person name="Wu L."/>
            <person name="Ma J."/>
        </authorList>
    </citation>
    <scope>NUCLEOTIDE SEQUENCE [LARGE SCALE GENOMIC DNA]</scope>
    <source>
        <strain evidence="10">CGMCC 1.15288</strain>
    </source>
</reference>
<keyword evidence="3 6" id="KW-0378">Hydrolase</keyword>
<dbReference type="InterPro" id="IPR011050">
    <property type="entry name" value="Pectin_lyase_fold/virulence"/>
</dbReference>
<keyword evidence="10" id="KW-1185">Reference proteome</keyword>
<evidence type="ECO:0000259" key="7">
    <source>
        <dbReference type="Pfam" id="PF01095"/>
    </source>
</evidence>
<dbReference type="SUPFAM" id="SSF51126">
    <property type="entry name" value="Pectin lyase-like"/>
    <property type="match status" value="1"/>
</dbReference>
<dbReference type="Gene3D" id="2.160.20.10">
    <property type="entry name" value="Single-stranded right-handed beta-helix, Pectin lyase-like"/>
    <property type="match status" value="1"/>
</dbReference>
<dbReference type="InterPro" id="IPR002168">
    <property type="entry name" value="Lipase_GDXG_HIS_AS"/>
</dbReference>
<dbReference type="SUPFAM" id="SSF53474">
    <property type="entry name" value="alpha/beta-Hydrolases"/>
    <property type="match status" value="1"/>
</dbReference>
<dbReference type="Pfam" id="PF20434">
    <property type="entry name" value="BD-FAE"/>
    <property type="match status" value="1"/>
</dbReference>
<dbReference type="PANTHER" id="PTHR31321:SF57">
    <property type="entry name" value="PECTINESTERASE 53-RELATED"/>
    <property type="match status" value="1"/>
</dbReference>
<dbReference type="InterPro" id="IPR029058">
    <property type="entry name" value="AB_hydrolase_fold"/>
</dbReference>
<feature type="chain" id="PRO_5044986765" description="Pectinesterase" evidence="6">
    <location>
        <begin position="21"/>
        <end position="641"/>
    </location>
</feature>
<comment type="catalytic activity">
    <reaction evidence="6">
        <text>[(1-&gt;4)-alpha-D-galacturonosyl methyl ester](n) + n H2O = [(1-&gt;4)-alpha-D-galacturonosyl](n) + n methanol + n H(+)</text>
        <dbReference type="Rhea" id="RHEA:22380"/>
        <dbReference type="Rhea" id="RHEA-COMP:14570"/>
        <dbReference type="Rhea" id="RHEA-COMP:14573"/>
        <dbReference type="ChEBI" id="CHEBI:15377"/>
        <dbReference type="ChEBI" id="CHEBI:15378"/>
        <dbReference type="ChEBI" id="CHEBI:17790"/>
        <dbReference type="ChEBI" id="CHEBI:140522"/>
        <dbReference type="ChEBI" id="CHEBI:140523"/>
        <dbReference type="EC" id="3.1.1.11"/>
    </reaction>
</comment>